<reference evidence="3 4" key="1">
    <citation type="submission" date="2017-09" db="EMBL/GenBank/DDBJ databases">
        <title>WGS assembly of Aquilegia coerulea Goldsmith.</title>
        <authorList>
            <person name="Hodges S."/>
            <person name="Kramer E."/>
            <person name="Nordborg M."/>
            <person name="Tomkins J."/>
            <person name="Borevitz J."/>
            <person name="Derieg N."/>
            <person name="Yan J."/>
            <person name="Mihaltcheva S."/>
            <person name="Hayes R.D."/>
            <person name="Rokhsar D."/>
        </authorList>
    </citation>
    <scope>NUCLEOTIDE SEQUENCE [LARGE SCALE GENOMIC DNA]</scope>
    <source>
        <strain evidence="4">cv. Goldsmith</strain>
    </source>
</reference>
<dbReference type="Pfam" id="PF13432">
    <property type="entry name" value="TPR_16"/>
    <property type="match status" value="1"/>
</dbReference>
<dbReference type="SUPFAM" id="SSF48452">
    <property type="entry name" value="TPR-like"/>
    <property type="match status" value="3"/>
</dbReference>
<evidence type="ECO:0000256" key="2">
    <source>
        <dbReference type="SAM" id="MobiDB-lite"/>
    </source>
</evidence>
<organism evidence="3 4">
    <name type="scientific">Aquilegia coerulea</name>
    <name type="common">Rocky mountain columbine</name>
    <dbReference type="NCBI Taxonomy" id="218851"/>
    <lineage>
        <taxon>Eukaryota</taxon>
        <taxon>Viridiplantae</taxon>
        <taxon>Streptophyta</taxon>
        <taxon>Embryophyta</taxon>
        <taxon>Tracheophyta</taxon>
        <taxon>Spermatophyta</taxon>
        <taxon>Magnoliopsida</taxon>
        <taxon>Ranunculales</taxon>
        <taxon>Ranunculaceae</taxon>
        <taxon>Thalictroideae</taxon>
        <taxon>Aquilegia</taxon>
    </lineage>
</organism>
<dbReference type="PANTHER" id="PTHR23082:SF0">
    <property type="entry name" value="GENERAL TRANSCRIPTION FACTOR 3C POLYPEPTIDE 3"/>
    <property type="match status" value="1"/>
</dbReference>
<dbReference type="InterPro" id="IPR019734">
    <property type="entry name" value="TPR_rpt"/>
</dbReference>
<name>A0A2G5D6T4_AQUCA</name>
<evidence type="ECO:0000256" key="1">
    <source>
        <dbReference type="PROSITE-ProRule" id="PRU00339"/>
    </source>
</evidence>
<dbReference type="STRING" id="218851.A0A2G5D6T4"/>
<dbReference type="InParanoid" id="A0A2G5D6T4"/>
<sequence>MDNDDDVVVVEMDHDLEEKNQEIDQGDYEVLAERKRKSLNNNQIDTSVNKSRVLVEEEDGFYTSFDEIIGSKRKSKQFKKRGRQQGSKTNLTPQVKMKLGEANVYYAKRKHEDAIRVLEEVITLAPNLSEAYHTLGLVYEEMGNKKKCMSFYWIAVQIAPKDHPFLWRRLFGLFLEQGYTGLATDCLEKAIKVDPQDMNLRYNLGTIYFELRNYKKAADLYYHMVERDSENVEACIMAAKIYQKCNQVELSVRILEDYIKNHSSADNFSVISLLVCIHMENNAYFEALQQIEYARLACCSQKQLPVHITVKAGICQVHLGNIEEALILFSCLETECAEDGAELIIEVADTLMNCKRYKHALNYYYRLEDTEYGSGLILLRIAKCHMYLTERSQAIVFFYKALHKMEDNIDIRVTLVSLLLEEEKEDEAVKLLSPPEHLEPTSDTSSVQCMPWWDSGKVKKQLAHIYFAKGMIEDFVEAILPTVSETLRVEYSNQKVWPRNKLPKSTLIERVKILEDHQDEFIFHGKRPLAAPLDRLKAKRAKKSLQKIEALKEEKSAAALASGQGEHTDYDLDEESPETLREPPLPNLLEDNEHYQLILDLCKALVSLQRYREALTIIRDTRKLTSSTLSLEKKEELESLEAQIAYNTPDSSDVHAQACATVQRDPKSIAAWNSYYKIRMENKSPTRSRFLNLMMRKDPECVPPLIISGHQFTLINQHQEAARKYLEAYKLQPDSPLVNLCVGTALINLALGLRVRNKHQCLVQGFAFLHNNLRLCEDSQEALYNVARAYQHVGLVTLAASYYEKVLGTHEEDYPIPKLPTENTGLSGVRKSGYCNLRREAAHNLHLIYKTSGASDLARQVLRCHCTV</sequence>
<accession>A0A2G5D6T4</accession>
<feature type="repeat" description="TPR" evidence="1">
    <location>
        <begin position="129"/>
        <end position="162"/>
    </location>
</feature>
<dbReference type="Gene3D" id="1.25.40.10">
    <property type="entry name" value="Tetratricopeptide repeat domain"/>
    <property type="match status" value="3"/>
</dbReference>
<dbReference type="InterPro" id="IPR011990">
    <property type="entry name" value="TPR-like_helical_dom_sf"/>
</dbReference>
<dbReference type="PANTHER" id="PTHR23082">
    <property type="entry name" value="TRANSCRIPTION INITIATION FACTOR IIIC TFIIIC , POLYPEPTIDE 3-RELATED"/>
    <property type="match status" value="1"/>
</dbReference>
<proteinExistence type="predicted"/>
<dbReference type="InterPro" id="IPR039340">
    <property type="entry name" value="Tfc4/TFIIIC-102/Sfc4"/>
</dbReference>
<dbReference type="EMBL" id="KZ305044">
    <property type="protein sequence ID" value="PIA39223.1"/>
    <property type="molecule type" value="Genomic_DNA"/>
</dbReference>
<feature type="region of interest" description="Disordered" evidence="2">
    <location>
        <begin position="556"/>
        <end position="585"/>
    </location>
</feature>
<gene>
    <name evidence="3" type="ORF">AQUCO_02700419v1</name>
</gene>
<dbReference type="GO" id="GO:0000127">
    <property type="term" value="C:transcription factor TFIIIC complex"/>
    <property type="evidence" value="ECO:0007669"/>
    <property type="project" value="TreeGrafter"/>
</dbReference>
<dbReference type="PROSITE" id="PS50005">
    <property type="entry name" value="TPR"/>
    <property type="match status" value="2"/>
</dbReference>
<dbReference type="AlphaFoldDB" id="A0A2G5D6T4"/>
<dbReference type="FunCoup" id="A0A2G5D6T4">
    <property type="interactions" value="3715"/>
</dbReference>
<dbReference type="GO" id="GO:0006383">
    <property type="term" value="P:transcription by RNA polymerase III"/>
    <property type="evidence" value="ECO:0007669"/>
    <property type="project" value="InterPro"/>
</dbReference>
<evidence type="ECO:0000313" key="4">
    <source>
        <dbReference type="Proteomes" id="UP000230069"/>
    </source>
</evidence>
<keyword evidence="4" id="KW-1185">Reference proteome</keyword>
<dbReference type="Pfam" id="PF13414">
    <property type="entry name" value="TPR_11"/>
    <property type="match status" value="1"/>
</dbReference>
<dbReference type="OrthoDB" id="9991317at2759"/>
<protein>
    <recommendedName>
        <fullName evidence="5">General transcription factor 3C polypeptide 3</fullName>
    </recommendedName>
</protein>
<dbReference type="Proteomes" id="UP000230069">
    <property type="component" value="Unassembled WGS sequence"/>
</dbReference>
<evidence type="ECO:0008006" key="5">
    <source>
        <dbReference type="Google" id="ProtNLM"/>
    </source>
</evidence>
<evidence type="ECO:0000313" key="3">
    <source>
        <dbReference type="EMBL" id="PIA39223.1"/>
    </source>
</evidence>
<feature type="repeat" description="TPR" evidence="1">
    <location>
        <begin position="198"/>
        <end position="231"/>
    </location>
</feature>
<dbReference type="SMART" id="SM00028">
    <property type="entry name" value="TPR"/>
    <property type="match status" value="7"/>
</dbReference>
<keyword evidence="1" id="KW-0802">TPR repeat</keyword>